<dbReference type="Pfam" id="PF00581">
    <property type="entry name" value="Rhodanese"/>
    <property type="match status" value="1"/>
</dbReference>
<dbReference type="EMBL" id="JAUSVO010000002">
    <property type="protein sequence ID" value="MDQ0437355.1"/>
    <property type="molecule type" value="Genomic_DNA"/>
</dbReference>
<dbReference type="SMART" id="SM00450">
    <property type="entry name" value="RHOD"/>
    <property type="match status" value="1"/>
</dbReference>
<organism evidence="2 3">
    <name type="scientific">Kaistia dalseonensis</name>
    <dbReference type="NCBI Taxonomy" id="410840"/>
    <lineage>
        <taxon>Bacteria</taxon>
        <taxon>Pseudomonadati</taxon>
        <taxon>Pseudomonadota</taxon>
        <taxon>Alphaproteobacteria</taxon>
        <taxon>Hyphomicrobiales</taxon>
        <taxon>Kaistiaceae</taxon>
        <taxon>Kaistia</taxon>
    </lineage>
</organism>
<dbReference type="PROSITE" id="PS50206">
    <property type="entry name" value="RHODANESE_3"/>
    <property type="match status" value="1"/>
</dbReference>
<comment type="caution">
    <text evidence="2">The sequence shown here is derived from an EMBL/GenBank/DDBJ whole genome shotgun (WGS) entry which is preliminary data.</text>
</comment>
<dbReference type="RefSeq" id="WP_266348283.1">
    <property type="nucleotide sequence ID" value="NZ_JAPKNG010000002.1"/>
</dbReference>
<dbReference type="SUPFAM" id="SSF52821">
    <property type="entry name" value="Rhodanese/Cell cycle control phosphatase"/>
    <property type="match status" value="1"/>
</dbReference>
<evidence type="ECO:0000313" key="3">
    <source>
        <dbReference type="Proteomes" id="UP001241603"/>
    </source>
</evidence>
<dbReference type="PANTHER" id="PTHR44086:SF10">
    <property type="entry name" value="THIOSULFATE SULFURTRANSFERASE_RHODANESE-LIKE DOMAIN-CONTAINING PROTEIN 3"/>
    <property type="match status" value="1"/>
</dbReference>
<dbReference type="CDD" id="cd00158">
    <property type="entry name" value="RHOD"/>
    <property type="match status" value="1"/>
</dbReference>
<accession>A0ABU0H4Z6</accession>
<dbReference type="Gene3D" id="3.40.250.10">
    <property type="entry name" value="Rhodanese-like domain"/>
    <property type="match status" value="1"/>
</dbReference>
<dbReference type="PANTHER" id="PTHR44086">
    <property type="entry name" value="THIOSULFATE SULFURTRANSFERASE RDL2, MITOCHONDRIAL-RELATED"/>
    <property type="match status" value="1"/>
</dbReference>
<sequence length="108" mass="11300">MSQANTLIELEPAELADRLESGEVLLVDVREEAEFDAVHIDGAVLMPLSVFDPAALPDADGRTIVFQCAAGGRSARAVAACLAAGLPHSHHLRGGIRAWMSAGLPTVD</sequence>
<reference evidence="2 3" key="1">
    <citation type="submission" date="2023-07" db="EMBL/GenBank/DDBJ databases">
        <title>Genomic Encyclopedia of Type Strains, Phase IV (KMG-IV): sequencing the most valuable type-strain genomes for metagenomic binning, comparative biology and taxonomic classification.</title>
        <authorList>
            <person name="Goeker M."/>
        </authorList>
    </citation>
    <scope>NUCLEOTIDE SEQUENCE [LARGE SCALE GENOMIC DNA]</scope>
    <source>
        <strain evidence="2 3">B6-8</strain>
    </source>
</reference>
<protein>
    <submittedName>
        <fullName evidence="2">Rhodanese-related sulfurtransferase</fullName>
    </submittedName>
</protein>
<dbReference type="InterPro" id="IPR001763">
    <property type="entry name" value="Rhodanese-like_dom"/>
</dbReference>
<feature type="domain" description="Rhodanese" evidence="1">
    <location>
        <begin position="20"/>
        <end position="108"/>
    </location>
</feature>
<evidence type="ECO:0000313" key="2">
    <source>
        <dbReference type="EMBL" id="MDQ0437355.1"/>
    </source>
</evidence>
<name>A0ABU0H4Z6_9HYPH</name>
<dbReference type="Proteomes" id="UP001241603">
    <property type="component" value="Unassembled WGS sequence"/>
</dbReference>
<proteinExistence type="predicted"/>
<keyword evidence="3" id="KW-1185">Reference proteome</keyword>
<dbReference type="InterPro" id="IPR036873">
    <property type="entry name" value="Rhodanese-like_dom_sf"/>
</dbReference>
<gene>
    <name evidence="2" type="ORF">QO014_001740</name>
</gene>
<evidence type="ECO:0000259" key="1">
    <source>
        <dbReference type="PROSITE" id="PS50206"/>
    </source>
</evidence>